<organism evidence="1 2">
    <name type="scientific">Gelidibacter algens</name>
    <dbReference type="NCBI Taxonomy" id="49280"/>
    <lineage>
        <taxon>Bacteria</taxon>
        <taxon>Pseudomonadati</taxon>
        <taxon>Bacteroidota</taxon>
        <taxon>Flavobacteriia</taxon>
        <taxon>Flavobacteriales</taxon>
        <taxon>Flavobacteriaceae</taxon>
        <taxon>Gelidibacter</taxon>
    </lineage>
</organism>
<dbReference type="AlphaFoldDB" id="A0A1A7R0N1"/>
<accession>A0A1A7R0N1</accession>
<evidence type="ECO:0000313" key="2">
    <source>
        <dbReference type="Proteomes" id="UP000248987"/>
    </source>
</evidence>
<dbReference type="Proteomes" id="UP000248987">
    <property type="component" value="Unassembled WGS sequence"/>
</dbReference>
<protein>
    <submittedName>
        <fullName evidence="1">Uncharacterized protein</fullName>
    </submittedName>
</protein>
<evidence type="ECO:0000313" key="1">
    <source>
        <dbReference type="EMBL" id="RAJ26557.1"/>
    </source>
</evidence>
<gene>
    <name evidence="1" type="ORF">LX77_00807</name>
</gene>
<comment type="caution">
    <text evidence="1">The sequence shown here is derived from an EMBL/GenBank/DDBJ whole genome shotgun (WGS) entry which is preliminary data.</text>
</comment>
<dbReference type="RefSeq" id="WP_066435251.1">
    <property type="nucleotide sequence ID" value="NZ_LZRN01000025.1"/>
</dbReference>
<keyword evidence="2" id="KW-1185">Reference proteome</keyword>
<name>A0A1A7R0N1_9FLAO</name>
<reference evidence="1 2" key="1">
    <citation type="submission" date="2018-06" db="EMBL/GenBank/DDBJ databases">
        <title>Genomic Encyclopedia of Archaeal and Bacterial Type Strains, Phase II (KMG-II): from individual species to whole genera.</title>
        <authorList>
            <person name="Goeker M."/>
        </authorList>
    </citation>
    <scope>NUCLEOTIDE SEQUENCE [LARGE SCALE GENOMIC DNA]</scope>
    <source>
        <strain evidence="1 2">DSM 12408</strain>
    </source>
</reference>
<dbReference type="EMBL" id="QLLQ01000002">
    <property type="protein sequence ID" value="RAJ26557.1"/>
    <property type="molecule type" value="Genomic_DNA"/>
</dbReference>
<dbReference type="OrthoDB" id="1441026at2"/>
<proteinExistence type="predicted"/>
<sequence length="186" mass="20821">MKNLLVLVALVSIVCLSCDSRKTKKESLEQAVSAFNLKTTPVQSATYHPESYVEIVTDTIISNSVQVRIKNYSLLDEQILISDATNGVTKKVNYQRVFESDISVFTATKDILNTHISAKQISAIDADPFWDNATLQHAWVNQELSTAEDIKLDITFINPIDDTHKLYRMSIDSNGQQTLNLIEAQS</sequence>